<keyword evidence="2" id="KW-1185">Reference proteome</keyword>
<reference evidence="2" key="1">
    <citation type="journal article" date="2019" name="Int. J. Syst. Evol. Microbiol.">
        <title>The Global Catalogue of Microorganisms (GCM) 10K type strain sequencing project: providing services to taxonomists for standard genome sequencing and annotation.</title>
        <authorList>
            <consortium name="The Broad Institute Genomics Platform"/>
            <consortium name="The Broad Institute Genome Sequencing Center for Infectious Disease"/>
            <person name="Wu L."/>
            <person name="Ma J."/>
        </authorList>
    </citation>
    <scope>NUCLEOTIDE SEQUENCE [LARGE SCALE GENOMIC DNA]</scope>
    <source>
        <strain evidence="2">JCM 18015</strain>
    </source>
</reference>
<sequence length="136" mass="15404">MIIALINWRVKIGSEKDFLNKWKNELSLDGAAGLIGEFLSKVEDSDFHEGITWEMEPDEKDNRNDWAAADYTSYVNVGMWTSVDSFMRAVGNYMVAGRSIKEAFEAAPRRRAILTPEHWRIGHDRLPGETSDGVSP</sequence>
<accession>A0ABP9LSK1</accession>
<dbReference type="RefSeq" id="WP_345229576.1">
    <property type="nucleotide sequence ID" value="NZ_BAABHW010000017.1"/>
</dbReference>
<comment type="caution">
    <text evidence="1">The sequence shown here is derived from an EMBL/GenBank/DDBJ whole genome shotgun (WGS) entry which is preliminary data.</text>
</comment>
<dbReference type="Proteomes" id="UP001499910">
    <property type="component" value="Unassembled WGS sequence"/>
</dbReference>
<proteinExistence type="predicted"/>
<protein>
    <submittedName>
        <fullName evidence="1">Uncharacterized protein</fullName>
    </submittedName>
</protein>
<evidence type="ECO:0000313" key="2">
    <source>
        <dbReference type="Proteomes" id="UP001499910"/>
    </source>
</evidence>
<gene>
    <name evidence="1" type="ORF">GCM10023209_37780</name>
</gene>
<evidence type="ECO:0000313" key="1">
    <source>
        <dbReference type="EMBL" id="GAA5082440.1"/>
    </source>
</evidence>
<organism evidence="1 2">
    <name type="scientific">[Roseibacterium] beibuensis</name>
    <dbReference type="NCBI Taxonomy" id="1193142"/>
    <lineage>
        <taxon>Bacteria</taxon>
        <taxon>Pseudomonadati</taxon>
        <taxon>Pseudomonadota</taxon>
        <taxon>Alphaproteobacteria</taxon>
        <taxon>Rhodobacterales</taxon>
        <taxon>Roseobacteraceae</taxon>
        <taxon>Roseicyclus</taxon>
    </lineage>
</organism>
<name>A0ABP9LSK1_9RHOB</name>
<dbReference type="EMBL" id="BAABHW010000017">
    <property type="protein sequence ID" value="GAA5082440.1"/>
    <property type="molecule type" value="Genomic_DNA"/>
</dbReference>